<comment type="similarity">
    <text evidence="12">Belongs to the protein kinase superfamily. Ser/Thr protein kinase family. CDPK subfamily.</text>
</comment>
<dbReference type="GO" id="GO:0005524">
    <property type="term" value="F:ATP binding"/>
    <property type="evidence" value="ECO:0007669"/>
    <property type="project" value="UniProtKB-UniRule"/>
</dbReference>
<evidence type="ECO:0000256" key="13">
    <source>
        <dbReference type="ARBA" id="ARBA00047899"/>
    </source>
</evidence>
<dbReference type="InterPro" id="IPR008271">
    <property type="entry name" value="Ser/Thr_kinase_AS"/>
</dbReference>
<evidence type="ECO:0000313" key="20">
    <source>
        <dbReference type="Proteomes" id="UP001162131"/>
    </source>
</evidence>
<dbReference type="Pfam" id="PF00069">
    <property type="entry name" value="Pkinase"/>
    <property type="match status" value="1"/>
</dbReference>
<evidence type="ECO:0000256" key="2">
    <source>
        <dbReference type="ARBA" id="ARBA00011245"/>
    </source>
</evidence>
<evidence type="ECO:0000256" key="12">
    <source>
        <dbReference type="ARBA" id="ARBA00024334"/>
    </source>
</evidence>
<proteinExistence type="inferred from homology"/>
<dbReference type="FunFam" id="3.30.200.20:FF:000315">
    <property type="entry name" value="Calcium-dependent protein kinase 3"/>
    <property type="match status" value="1"/>
</dbReference>
<dbReference type="SUPFAM" id="SSF56112">
    <property type="entry name" value="Protein kinase-like (PK-like)"/>
    <property type="match status" value="1"/>
</dbReference>
<name>A0AAU9JMN1_9CILI</name>
<evidence type="ECO:0000313" key="19">
    <source>
        <dbReference type="EMBL" id="CAG9328151.1"/>
    </source>
</evidence>
<evidence type="ECO:0000256" key="4">
    <source>
        <dbReference type="ARBA" id="ARBA00022527"/>
    </source>
</evidence>
<dbReference type="AlphaFoldDB" id="A0AAU9JMN1"/>
<dbReference type="InterPro" id="IPR001245">
    <property type="entry name" value="Ser-Thr/Tyr_kinase_cat_dom"/>
</dbReference>
<evidence type="ECO:0000256" key="16">
    <source>
        <dbReference type="RuleBase" id="RU000304"/>
    </source>
</evidence>
<keyword evidence="6" id="KW-0479">Metal-binding</keyword>
<keyword evidence="10" id="KW-0106">Calcium</keyword>
<evidence type="ECO:0000256" key="10">
    <source>
        <dbReference type="ARBA" id="ARBA00022837"/>
    </source>
</evidence>
<evidence type="ECO:0000256" key="14">
    <source>
        <dbReference type="ARBA" id="ARBA00048679"/>
    </source>
</evidence>
<evidence type="ECO:0000256" key="11">
    <source>
        <dbReference type="ARBA" id="ARBA00022840"/>
    </source>
</evidence>
<dbReference type="SMART" id="SM00220">
    <property type="entry name" value="S_TKc"/>
    <property type="match status" value="1"/>
</dbReference>
<dbReference type="Gene3D" id="1.10.510.10">
    <property type="entry name" value="Transferase(Phosphotransferase) domain 1"/>
    <property type="match status" value="1"/>
</dbReference>
<dbReference type="PROSITE" id="PS00108">
    <property type="entry name" value="PROTEIN_KINASE_ST"/>
    <property type="match status" value="1"/>
</dbReference>
<dbReference type="PRINTS" id="PR00109">
    <property type="entry name" value="TYRKINASE"/>
</dbReference>
<feature type="domain" description="Protein kinase" evidence="18">
    <location>
        <begin position="17"/>
        <end position="275"/>
    </location>
</feature>
<evidence type="ECO:0000256" key="7">
    <source>
        <dbReference type="ARBA" id="ARBA00022737"/>
    </source>
</evidence>
<evidence type="ECO:0000256" key="5">
    <source>
        <dbReference type="ARBA" id="ARBA00022679"/>
    </source>
</evidence>
<dbReference type="InterPro" id="IPR011009">
    <property type="entry name" value="Kinase-like_dom_sf"/>
</dbReference>
<dbReference type="Proteomes" id="UP001162131">
    <property type="component" value="Unassembled WGS sequence"/>
</dbReference>
<protein>
    <recommendedName>
        <fullName evidence="3">non-specific serine/threonine protein kinase</fullName>
        <ecNumber evidence="3">2.7.11.1</ecNumber>
    </recommendedName>
</protein>
<dbReference type="PROSITE" id="PS50011">
    <property type="entry name" value="PROTEIN_KINASE_DOM"/>
    <property type="match status" value="1"/>
</dbReference>
<dbReference type="EMBL" id="CAJZBQ010000045">
    <property type="protein sequence ID" value="CAG9328151.1"/>
    <property type="molecule type" value="Genomic_DNA"/>
</dbReference>
<feature type="region of interest" description="Disordered" evidence="17">
    <location>
        <begin position="386"/>
        <end position="425"/>
    </location>
</feature>
<comment type="caution">
    <text evidence="19">The sequence shown here is derived from an EMBL/GenBank/DDBJ whole genome shotgun (WGS) entry which is preliminary data.</text>
</comment>
<evidence type="ECO:0000256" key="9">
    <source>
        <dbReference type="ARBA" id="ARBA00022777"/>
    </source>
</evidence>
<keyword evidence="20" id="KW-1185">Reference proteome</keyword>
<dbReference type="PANTHER" id="PTHR24347">
    <property type="entry name" value="SERINE/THREONINE-PROTEIN KINASE"/>
    <property type="match status" value="1"/>
</dbReference>
<organism evidence="19 20">
    <name type="scientific">Blepharisma stoltei</name>
    <dbReference type="NCBI Taxonomy" id="1481888"/>
    <lineage>
        <taxon>Eukaryota</taxon>
        <taxon>Sar</taxon>
        <taxon>Alveolata</taxon>
        <taxon>Ciliophora</taxon>
        <taxon>Postciliodesmatophora</taxon>
        <taxon>Heterotrichea</taxon>
        <taxon>Heterotrichida</taxon>
        <taxon>Blepharismidae</taxon>
        <taxon>Blepharisma</taxon>
    </lineage>
</organism>
<evidence type="ECO:0000256" key="15">
    <source>
        <dbReference type="PROSITE-ProRule" id="PRU10141"/>
    </source>
</evidence>
<keyword evidence="4 16" id="KW-0723">Serine/threonine-protein kinase</keyword>
<evidence type="ECO:0000256" key="1">
    <source>
        <dbReference type="ARBA" id="ARBA00001946"/>
    </source>
</evidence>
<comment type="catalytic activity">
    <reaction evidence="14">
        <text>L-seryl-[protein] + ATP = O-phospho-L-seryl-[protein] + ADP + H(+)</text>
        <dbReference type="Rhea" id="RHEA:17989"/>
        <dbReference type="Rhea" id="RHEA-COMP:9863"/>
        <dbReference type="Rhea" id="RHEA-COMP:11604"/>
        <dbReference type="ChEBI" id="CHEBI:15378"/>
        <dbReference type="ChEBI" id="CHEBI:29999"/>
        <dbReference type="ChEBI" id="CHEBI:30616"/>
        <dbReference type="ChEBI" id="CHEBI:83421"/>
        <dbReference type="ChEBI" id="CHEBI:456216"/>
        <dbReference type="EC" id="2.7.11.1"/>
    </reaction>
</comment>
<comment type="catalytic activity">
    <reaction evidence="13">
        <text>L-threonyl-[protein] + ATP = O-phospho-L-threonyl-[protein] + ADP + H(+)</text>
        <dbReference type="Rhea" id="RHEA:46608"/>
        <dbReference type="Rhea" id="RHEA-COMP:11060"/>
        <dbReference type="Rhea" id="RHEA-COMP:11605"/>
        <dbReference type="ChEBI" id="CHEBI:15378"/>
        <dbReference type="ChEBI" id="CHEBI:30013"/>
        <dbReference type="ChEBI" id="CHEBI:30616"/>
        <dbReference type="ChEBI" id="CHEBI:61977"/>
        <dbReference type="ChEBI" id="CHEBI:456216"/>
        <dbReference type="EC" id="2.7.11.1"/>
    </reaction>
</comment>
<comment type="cofactor">
    <cofactor evidence="1">
        <name>Mg(2+)</name>
        <dbReference type="ChEBI" id="CHEBI:18420"/>
    </cofactor>
</comment>
<reference evidence="19" key="1">
    <citation type="submission" date="2021-09" db="EMBL/GenBank/DDBJ databases">
        <authorList>
            <consortium name="AG Swart"/>
            <person name="Singh M."/>
            <person name="Singh A."/>
            <person name="Seah K."/>
            <person name="Emmerich C."/>
        </authorList>
    </citation>
    <scope>NUCLEOTIDE SEQUENCE</scope>
    <source>
        <strain evidence="19">ATCC30299</strain>
    </source>
</reference>
<keyword evidence="8 15" id="KW-0547">Nucleotide-binding</keyword>
<gene>
    <name evidence="19" type="ORF">BSTOLATCC_MIC45608</name>
</gene>
<keyword evidence="9" id="KW-0418">Kinase</keyword>
<dbReference type="FunFam" id="1.10.510.10:FF:000571">
    <property type="entry name" value="Maternal embryonic leucine zipper kinase"/>
    <property type="match status" value="1"/>
</dbReference>
<evidence type="ECO:0000259" key="18">
    <source>
        <dbReference type="PROSITE" id="PS50011"/>
    </source>
</evidence>
<evidence type="ECO:0000256" key="6">
    <source>
        <dbReference type="ARBA" id="ARBA00022723"/>
    </source>
</evidence>
<feature type="compositionally biased region" description="Polar residues" evidence="17">
    <location>
        <begin position="398"/>
        <end position="423"/>
    </location>
</feature>
<dbReference type="InterPro" id="IPR000719">
    <property type="entry name" value="Prot_kinase_dom"/>
</dbReference>
<accession>A0AAU9JMN1</accession>
<keyword evidence="7" id="KW-0677">Repeat</keyword>
<dbReference type="EC" id="2.7.11.1" evidence="3"/>
<evidence type="ECO:0000256" key="8">
    <source>
        <dbReference type="ARBA" id="ARBA00022741"/>
    </source>
</evidence>
<dbReference type="PROSITE" id="PS00107">
    <property type="entry name" value="PROTEIN_KINASE_ATP"/>
    <property type="match status" value="1"/>
</dbReference>
<dbReference type="GO" id="GO:0004674">
    <property type="term" value="F:protein serine/threonine kinase activity"/>
    <property type="evidence" value="ECO:0007669"/>
    <property type="project" value="UniProtKB-KW"/>
</dbReference>
<sequence>MEEFDKGEYHDKFSDFYVYIDTIGSGSFGKVVHAIDKSTGEEVAIKIIEKHNVKQGRVSELKQEAEILSSLNHPNIIKFKHLKETDLRLFIVMEMIYGGNLKQYIQKNQISDLQASQIMKGILQAVVYIHDKNLIHRDIKPENILVPENQDLSAVKIIDFGLSTLYDSRYKHFMENEKCGTLLFMAPEQASSQSYSKTVDIWSCGILLYMILSNNSHPLAKPNEKVSTYLEKLKRPKWHFHQNFSKEAKSLFLKLTEMVPLERYTASQALNHPWILRSGKEIPLTSFEIFKRYGEELKLKGIIYSILFSCIVSNKNHEEAITHKAEDKKSEAKTPEVLKNRLNLLKEEYELKRLMASQDKPKESKRKFPVLPPLNHPKIYKTARHQTPLPGRDWTPFNKGSSKSPLTADSSLRMSQGSGNSPIFSVKHYRMLTPSHIKKRLERKVASPARK</sequence>
<evidence type="ECO:0000256" key="3">
    <source>
        <dbReference type="ARBA" id="ARBA00012513"/>
    </source>
</evidence>
<dbReference type="InterPro" id="IPR017441">
    <property type="entry name" value="Protein_kinase_ATP_BS"/>
</dbReference>
<dbReference type="GO" id="GO:0046872">
    <property type="term" value="F:metal ion binding"/>
    <property type="evidence" value="ECO:0007669"/>
    <property type="project" value="UniProtKB-KW"/>
</dbReference>
<comment type="subunit">
    <text evidence="2">Monomer.</text>
</comment>
<keyword evidence="11 15" id="KW-0067">ATP-binding</keyword>
<feature type="binding site" evidence="15">
    <location>
        <position position="46"/>
    </location>
    <ligand>
        <name>ATP</name>
        <dbReference type="ChEBI" id="CHEBI:30616"/>
    </ligand>
</feature>
<evidence type="ECO:0000256" key="17">
    <source>
        <dbReference type="SAM" id="MobiDB-lite"/>
    </source>
</evidence>
<keyword evidence="5" id="KW-0808">Transferase</keyword>